<dbReference type="InterPro" id="IPR014729">
    <property type="entry name" value="Rossmann-like_a/b/a_fold"/>
</dbReference>
<dbReference type="PANTHER" id="PTHR46268">
    <property type="entry name" value="STRESS RESPONSE PROTEIN NHAX"/>
    <property type="match status" value="1"/>
</dbReference>
<comment type="caution">
    <text evidence="3">The sequence shown here is derived from an EMBL/GenBank/DDBJ whole genome shotgun (WGS) entry which is preliminary data.</text>
</comment>
<dbReference type="PANTHER" id="PTHR46268:SF6">
    <property type="entry name" value="UNIVERSAL STRESS PROTEIN UP12"/>
    <property type="match status" value="1"/>
</dbReference>
<evidence type="ECO:0000313" key="3">
    <source>
        <dbReference type="EMBL" id="MCX2524039.1"/>
    </source>
</evidence>
<proteinExistence type="inferred from homology"/>
<protein>
    <submittedName>
        <fullName evidence="3">Universal stress protein</fullName>
    </submittedName>
</protein>
<keyword evidence="4" id="KW-1185">Reference proteome</keyword>
<dbReference type="InterPro" id="IPR006016">
    <property type="entry name" value="UspA"/>
</dbReference>
<dbReference type="InterPro" id="IPR006015">
    <property type="entry name" value="Universal_stress_UspA"/>
</dbReference>
<dbReference type="EMBL" id="JAPIVE010000002">
    <property type="protein sequence ID" value="MCX2524039.1"/>
    <property type="molecule type" value="Genomic_DNA"/>
</dbReference>
<dbReference type="Proteomes" id="UP001165678">
    <property type="component" value="Unassembled WGS sequence"/>
</dbReference>
<evidence type="ECO:0000259" key="2">
    <source>
        <dbReference type="Pfam" id="PF00582"/>
    </source>
</evidence>
<dbReference type="CDD" id="cd00293">
    <property type="entry name" value="USP-like"/>
    <property type="match status" value="1"/>
</dbReference>
<dbReference type="Pfam" id="PF00582">
    <property type="entry name" value="Usp"/>
    <property type="match status" value="1"/>
</dbReference>
<dbReference type="AlphaFoldDB" id="A0AA41ZH47"/>
<name>A0AA41ZH47_9GAMM</name>
<organism evidence="3 4">
    <name type="scientific">Larsenimonas rhizosphaerae</name>
    <dbReference type="NCBI Taxonomy" id="2944682"/>
    <lineage>
        <taxon>Bacteria</taxon>
        <taxon>Pseudomonadati</taxon>
        <taxon>Pseudomonadota</taxon>
        <taxon>Gammaproteobacteria</taxon>
        <taxon>Oceanospirillales</taxon>
        <taxon>Halomonadaceae</taxon>
        <taxon>Larsenimonas</taxon>
    </lineage>
</organism>
<dbReference type="RefSeq" id="WP_250934883.1">
    <property type="nucleotide sequence ID" value="NZ_JAMLJK010000001.1"/>
</dbReference>
<reference evidence="3" key="1">
    <citation type="submission" date="2022-11" db="EMBL/GenBank/DDBJ databases">
        <title>Larsenimonas rhizosphaerae sp. nov., isolated from a tidal mudflat.</title>
        <authorList>
            <person name="Lee S.D."/>
            <person name="Kim I.S."/>
        </authorList>
    </citation>
    <scope>NUCLEOTIDE SEQUENCE</scope>
    <source>
        <strain evidence="3">GH2-1</strain>
    </source>
</reference>
<evidence type="ECO:0000313" key="4">
    <source>
        <dbReference type="Proteomes" id="UP001165678"/>
    </source>
</evidence>
<gene>
    <name evidence="3" type="ORF">OQ287_07295</name>
</gene>
<sequence length="149" mass="15927">MYRSLLVPLDGSDHAAHALAVAVQMLDDHASLYVINVPEPPMATDRLGASVGAAPLDYTPEMAREQAEQVIQESLDKAGLNRNKVHVIVRGRPAVEAILEEARALDIDAIVMGSRGLSDLHGLFVGSVSHKVSHLASCPVITVHLPNKT</sequence>
<evidence type="ECO:0000256" key="1">
    <source>
        <dbReference type="ARBA" id="ARBA00008791"/>
    </source>
</evidence>
<dbReference type="PRINTS" id="PR01438">
    <property type="entry name" value="UNVRSLSTRESS"/>
</dbReference>
<feature type="domain" description="UspA" evidence="2">
    <location>
        <begin position="1"/>
        <end position="144"/>
    </location>
</feature>
<dbReference type="Gene3D" id="3.40.50.620">
    <property type="entry name" value="HUPs"/>
    <property type="match status" value="1"/>
</dbReference>
<dbReference type="SUPFAM" id="SSF52402">
    <property type="entry name" value="Adenine nucleotide alpha hydrolases-like"/>
    <property type="match status" value="1"/>
</dbReference>
<accession>A0AA41ZH47</accession>
<comment type="similarity">
    <text evidence="1">Belongs to the universal stress protein A family.</text>
</comment>